<protein>
    <recommendedName>
        <fullName evidence="3">Renal dipeptidase</fullName>
    </recommendedName>
</protein>
<dbReference type="InterPro" id="IPR043519">
    <property type="entry name" value="NT_sf"/>
</dbReference>
<accession>G4HNE0</accession>
<evidence type="ECO:0008006" key="3">
    <source>
        <dbReference type="Google" id="ProtNLM"/>
    </source>
</evidence>
<organism evidence="1 2">
    <name type="scientific">Paenibacillus lactis 154</name>
    <dbReference type="NCBI Taxonomy" id="743719"/>
    <lineage>
        <taxon>Bacteria</taxon>
        <taxon>Bacillati</taxon>
        <taxon>Bacillota</taxon>
        <taxon>Bacilli</taxon>
        <taxon>Bacillales</taxon>
        <taxon>Paenibacillaceae</taxon>
        <taxon>Paenibacillus</taxon>
    </lineage>
</organism>
<dbReference type="Proteomes" id="UP000003891">
    <property type="component" value="Unassembled WGS sequence"/>
</dbReference>
<dbReference type="SUPFAM" id="SSF81301">
    <property type="entry name" value="Nucleotidyltransferase"/>
    <property type="match status" value="1"/>
</dbReference>
<reference evidence="1 2" key="1">
    <citation type="submission" date="2011-09" db="EMBL/GenBank/DDBJ databases">
        <title>The draft genome of Paenibacillus lactis 154.</title>
        <authorList>
            <consortium name="US DOE Joint Genome Institute (JGI-PGF)"/>
            <person name="Lucas S."/>
            <person name="Han J."/>
            <person name="Lapidus A."/>
            <person name="Cheng J.-F."/>
            <person name="Goodwin L."/>
            <person name="Pitluck S."/>
            <person name="Peters L."/>
            <person name="Land M.L."/>
            <person name="Hauser L."/>
            <person name="Siebers A."/>
            <person name="Thelen M."/>
            <person name="Hugenholtz P."/>
            <person name="Allgaier M."/>
            <person name="Woyke T.J."/>
        </authorList>
    </citation>
    <scope>NUCLEOTIDE SEQUENCE [LARGE SCALE GENOMIC DNA]</scope>
    <source>
        <strain evidence="1 2">154</strain>
    </source>
</reference>
<name>G4HNE0_9BACL</name>
<gene>
    <name evidence="1" type="ORF">PaelaDRAFT_5501</name>
</gene>
<dbReference type="PATRIC" id="fig|743719.3.peg.5610"/>
<evidence type="ECO:0000313" key="2">
    <source>
        <dbReference type="Proteomes" id="UP000003891"/>
    </source>
</evidence>
<dbReference type="EMBL" id="AGIP01000020">
    <property type="protein sequence ID" value="EHB50671.1"/>
    <property type="molecule type" value="Genomic_DNA"/>
</dbReference>
<proteinExistence type="predicted"/>
<dbReference type="InterPro" id="IPR039498">
    <property type="entry name" value="NTP_transf_5"/>
</dbReference>
<sequence>MGTKIDMTGTSVELMFMLKLLRRTEFEDEQSVLFFSSNLDWNKLLKTIQFHRMYPVLYLELKKLDLDWIPPWFMEGLRVKYERNVIKMLRLCSDLEKLNRRFRDSGIPSLHLKGPVLARKIYGDISLRTSKDLDILVCPEDVSKAEEVLLDLGYTTDVKILNVLKWKSHHISYNHSGTQTEVELHWRINPETSGSAFHEVWERRSDEVLSSQHISLLGNEDLFVYLVTHGSRHGWMRLRWLYDIDQMLRTKKLDFPFLKRLLQKTHSSHLVGQALLLSNELLNTPIPNELAAFVQGKRSVKLAQKSFYYLNHAIEISPEGDILENKDFKRYVYSLFTGRQKMQYFINRLYPSSKDALLLPLPKPLRFLYFPLRPFLWAWRQMRRQYL</sequence>
<evidence type="ECO:0000313" key="1">
    <source>
        <dbReference type="EMBL" id="EHB50671.1"/>
    </source>
</evidence>
<dbReference type="OrthoDB" id="9773927at2"/>
<dbReference type="AlphaFoldDB" id="G4HNE0"/>
<dbReference type="eggNOG" id="COG1216">
    <property type="taxonomic scope" value="Bacteria"/>
</dbReference>
<dbReference type="RefSeq" id="WP_007132652.1">
    <property type="nucleotide sequence ID" value="NZ_AGIP01000020.1"/>
</dbReference>
<dbReference type="STRING" id="743719.PaelaDRAFT_5501"/>
<dbReference type="Pfam" id="PF14907">
    <property type="entry name" value="NTP_transf_5"/>
    <property type="match status" value="1"/>
</dbReference>